<evidence type="ECO:0000259" key="5">
    <source>
        <dbReference type="Pfam" id="PF00346"/>
    </source>
</evidence>
<evidence type="ECO:0000313" key="8">
    <source>
        <dbReference type="Proteomes" id="UP000193925"/>
    </source>
</evidence>
<evidence type="ECO:0000256" key="2">
    <source>
        <dbReference type="ARBA" id="ARBA00023027"/>
    </source>
</evidence>
<keyword evidence="3" id="KW-0479">Metal-binding</keyword>
<dbReference type="InterPro" id="IPR001268">
    <property type="entry name" value="NADH_UbQ_OxRdtase_30kDa_su"/>
</dbReference>
<evidence type="ECO:0000313" key="6">
    <source>
        <dbReference type="EMBL" id="CDQ12164.1"/>
    </source>
</evidence>
<keyword evidence="6" id="KW-0456">Lyase</keyword>
<dbReference type="GO" id="GO:0008137">
    <property type="term" value="F:NADH dehydrogenase (ubiquinone) activity"/>
    <property type="evidence" value="ECO:0007669"/>
    <property type="project" value="InterPro"/>
</dbReference>
<dbReference type="PANTHER" id="PTHR43485:SF1">
    <property type="entry name" value="FORMATE HYDROGENLYASE SUBUNIT 5-RELATED"/>
    <property type="match status" value="1"/>
</dbReference>
<evidence type="ECO:0000259" key="4">
    <source>
        <dbReference type="Pfam" id="PF00329"/>
    </source>
</evidence>
<dbReference type="Proteomes" id="UP000193925">
    <property type="component" value="Chromosome AFERRI"/>
</dbReference>
<dbReference type="EMBL" id="CCCS020000082">
    <property type="protein sequence ID" value="CDQ12164.1"/>
    <property type="molecule type" value="Genomic_DNA"/>
</dbReference>
<feature type="domain" description="NADH-quinone oxidoreductase subunit D" evidence="5">
    <location>
        <begin position="455"/>
        <end position="525"/>
    </location>
</feature>
<reference evidence="6" key="2">
    <citation type="submission" date="2014-07" db="EMBL/GenBank/DDBJ databases">
        <title>Initial genome analysis of the psychrotolerant acidophile Acidithiobacillus ferrivorans CF27: insights into iron and sulfur oxidation pathways and into biofilm formation.</title>
        <authorList>
            <person name="Talla E."/>
            <person name="Hedrich S."/>
            <person name="Mangenot S."/>
            <person name="Ji B."/>
            <person name="Johnson D.B."/>
            <person name="Barbe V."/>
            <person name="Bonnefoy V."/>
        </authorList>
    </citation>
    <scope>NUCLEOTIDE SEQUENCE [LARGE SCALE GENOMIC DNA]</scope>
    <source>
        <strain evidence="6">CF27</strain>
    </source>
</reference>
<dbReference type="PANTHER" id="PTHR43485">
    <property type="entry name" value="HYDROGENASE-4 COMPONENT G"/>
    <property type="match status" value="1"/>
</dbReference>
<dbReference type="InterPro" id="IPR001501">
    <property type="entry name" value="Ni-dep_hyd_lsu"/>
</dbReference>
<dbReference type="SUPFAM" id="SSF56762">
    <property type="entry name" value="HydB/Nqo4-like"/>
    <property type="match status" value="1"/>
</dbReference>
<keyword evidence="2" id="KW-0520">NAD</keyword>
<evidence type="ECO:0000256" key="3">
    <source>
        <dbReference type="PIRSR" id="PIRSR601501-1"/>
    </source>
</evidence>
<dbReference type="InterPro" id="IPR001135">
    <property type="entry name" value="NADH_Q_OxRdtase_suD"/>
</dbReference>
<feature type="binding site" evidence="3">
    <location>
        <position position="212"/>
    </location>
    <ligand>
        <name>Mg(2+)</name>
        <dbReference type="ChEBI" id="CHEBI:18420"/>
    </ligand>
</feature>
<keyword evidence="1" id="KW-0560">Oxidoreductase</keyword>
<organism evidence="6">
    <name type="scientific">Acidithiobacillus ferrivorans</name>
    <dbReference type="NCBI Taxonomy" id="160808"/>
    <lineage>
        <taxon>Bacteria</taxon>
        <taxon>Pseudomonadati</taxon>
        <taxon>Pseudomonadota</taxon>
        <taxon>Acidithiobacillia</taxon>
        <taxon>Acidithiobacillales</taxon>
        <taxon>Acidithiobacillaceae</taxon>
        <taxon>Acidithiobacillus</taxon>
    </lineage>
</organism>
<dbReference type="SUPFAM" id="SSF143243">
    <property type="entry name" value="Nqo5-like"/>
    <property type="match status" value="1"/>
</dbReference>
<dbReference type="Pfam" id="PF00374">
    <property type="entry name" value="NiFeSe_Hases"/>
    <property type="match status" value="1"/>
</dbReference>
<dbReference type="GO" id="GO:0016829">
    <property type="term" value="F:lyase activity"/>
    <property type="evidence" value="ECO:0007669"/>
    <property type="project" value="UniProtKB-KW"/>
</dbReference>
<reference evidence="6" key="1">
    <citation type="submission" date="2014-03" db="EMBL/GenBank/DDBJ databases">
        <authorList>
            <person name="Genoscope - CEA"/>
        </authorList>
    </citation>
    <scope>NUCLEOTIDE SEQUENCE [LARGE SCALE GENOMIC DNA]</scope>
    <source>
        <strain evidence="6">CF27</strain>
    </source>
</reference>
<keyword evidence="3" id="KW-0460">Magnesium</keyword>
<dbReference type="AlphaFoldDB" id="A0A060V0F7"/>
<feature type="domain" description="NADH-quinone oxidoreductase subunit D" evidence="5">
    <location>
        <begin position="299"/>
        <end position="449"/>
    </location>
</feature>
<dbReference type="GO" id="GO:0048038">
    <property type="term" value="F:quinone binding"/>
    <property type="evidence" value="ECO:0007669"/>
    <property type="project" value="InterPro"/>
</dbReference>
<reference evidence="7 8" key="3">
    <citation type="submission" date="2017-03" db="EMBL/GenBank/DDBJ databases">
        <authorList>
            <person name="Regsiter A."/>
            <person name="William W."/>
        </authorList>
    </citation>
    <scope>NUCLEOTIDE SEQUENCE [LARGE SCALE GENOMIC DNA]</scope>
    <source>
        <strain evidence="7">PRJEB5721</strain>
    </source>
</reference>
<dbReference type="RefSeq" id="WP_035195649.1">
    <property type="nucleotide sequence ID" value="NZ_CCCS020000082.1"/>
</dbReference>
<feature type="binding site" evidence="3">
    <location>
        <position position="486"/>
    </location>
    <ligand>
        <name>Mg(2+)</name>
        <dbReference type="ChEBI" id="CHEBI:18420"/>
    </ligand>
</feature>
<dbReference type="Pfam" id="PF00329">
    <property type="entry name" value="Complex1_30kDa"/>
    <property type="match status" value="1"/>
</dbReference>
<proteinExistence type="predicted"/>
<evidence type="ECO:0000313" key="7">
    <source>
        <dbReference type="EMBL" id="SMH66498.1"/>
    </source>
</evidence>
<sequence>MTAGAKIGDWLQQQTDVTVREIYAGWLQLGCKADQLVTLTTALVNHWRAEFVTLLVEETSAEAPLAVHYLFYLPEDGCLIELKILVRPGEELPAISDTVHAADWHEREAWDLYGLRFSGHPFLGDFVLHDDDWPEGLDPMRHRFDGRRRPDVHGSGANWVPPKILQEEGSILFPIGPVWGDFNESGLWLLETPGEQIRYLHTRLFYKYRGIEKIAEGQTADRALLLAERFAGASAFAHAWAYCQAAERIGDCTVPARAQSLRLIIAELERIRHHAATIAEIAGSTALSVAKAMAQEIVEDLLRLSARLCGHRYFFGLLTLGGLNFDLDPAQLTLLAETLPTLNGRMRELELLLENSSSFLDRIEEMGALSPELAHTYGVVGPIARASGRVIDLRRTLPYGNYQTLPMDIPVEQEGDGYARLRVLFAESRISTALILQALQDVPTGPVRIACPLREGHALAWVEAPSGATFHWLRCAADGQVLRLRLGTPGFRNWHAFERAVEGAAFQDFPIILATWGLSVAENDR</sequence>
<dbReference type="GO" id="GO:0016651">
    <property type="term" value="F:oxidoreductase activity, acting on NAD(P)H"/>
    <property type="evidence" value="ECO:0007669"/>
    <property type="project" value="InterPro"/>
</dbReference>
<dbReference type="InterPro" id="IPR029014">
    <property type="entry name" value="NiFe-Hase_large"/>
</dbReference>
<dbReference type="GO" id="GO:0016151">
    <property type="term" value="F:nickel cation binding"/>
    <property type="evidence" value="ECO:0007669"/>
    <property type="project" value="InterPro"/>
</dbReference>
<dbReference type="InterPro" id="IPR052197">
    <property type="entry name" value="ComplexI_49kDa-like"/>
</dbReference>
<name>A0A060V0F7_9PROT</name>
<dbReference type="Gene3D" id="1.10.645.10">
    <property type="entry name" value="Cytochrome-c3 Hydrogenase, chain B"/>
    <property type="match status" value="1"/>
</dbReference>
<gene>
    <name evidence="7" type="ORF">AFERRI_30230</name>
    <name evidence="6" type="ORF">AFERRI_90020</name>
</gene>
<dbReference type="InterPro" id="IPR037232">
    <property type="entry name" value="NADH_quin_OxRdtase_su_C/D-like"/>
</dbReference>
<accession>A0A060V0F7</accession>
<dbReference type="GO" id="GO:0051287">
    <property type="term" value="F:NAD binding"/>
    <property type="evidence" value="ECO:0007669"/>
    <property type="project" value="InterPro"/>
</dbReference>
<dbReference type="Pfam" id="PF00346">
    <property type="entry name" value="Complex1_49kDa"/>
    <property type="match status" value="2"/>
</dbReference>
<feature type="domain" description="NADH:ubiquinone oxidoreductase 30kDa subunit" evidence="4">
    <location>
        <begin position="31"/>
        <end position="148"/>
    </location>
</feature>
<evidence type="ECO:0000256" key="1">
    <source>
        <dbReference type="ARBA" id="ARBA00023002"/>
    </source>
</evidence>
<dbReference type="EMBL" id="LT841305">
    <property type="protein sequence ID" value="SMH66498.1"/>
    <property type="molecule type" value="Genomic_DNA"/>
</dbReference>
<protein>
    <submittedName>
        <fullName evidence="7">NADH dehydrogenase subunit E</fullName>
    </submittedName>
    <submittedName>
        <fullName evidence="6">Putative Formate hydrogenlyase subunit 5</fullName>
    </submittedName>
</protein>
<keyword evidence="8" id="KW-1185">Reference proteome</keyword>
<dbReference type="Gene3D" id="3.30.460.80">
    <property type="entry name" value="NADH:ubiquinone oxidoreductase, 30kDa subunit"/>
    <property type="match status" value="1"/>
</dbReference>